<dbReference type="Gene3D" id="1.10.760.10">
    <property type="entry name" value="Cytochrome c-like domain"/>
    <property type="match status" value="1"/>
</dbReference>
<proteinExistence type="predicted"/>
<evidence type="ECO:0000256" key="2">
    <source>
        <dbReference type="ARBA" id="ARBA00022723"/>
    </source>
</evidence>
<comment type="caution">
    <text evidence="6">The sequence shown here is derived from an EMBL/GenBank/DDBJ whole genome shotgun (WGS) entry which is preliminary data.</text>
</comment>
<organism evidence="6 7">
    <name type="scientific">Tianweitania sediminis</name>
    <dbReference type="NCBI Taxonomy" id="1502156"/>
    <lineage>
        <taxon>Bacteria</taxon>
        <taxon>Pseudomonadati</taxon>
        <taxon>Pseudomonadota</taxon>
        <taxon>Alphaproteobacteria</taxon>
        <taxon>Hyphomicrobiales</taxon>
        <taxon>Phyllobacteriaceae</taxon>
        <taxon>Tianweitania</taxon>
    </lineage>
</organism>
<dbReference type="GO" id="GO:0020037">
    <property type="term" value="F:heme binding"/>
    <property type="evidence" value="ECO:0007669"/>
    <property type="project" value="InterPro"/>
</dbReference>
<gene>
    <name evidence="6" type="ORF">J5Y06_14535</name>
</gene>
<reference evidence="6" key="1">
    <citation type="submission" date="2021-03" db="EMBL/GenBank/DDBJ databases">
        <title>Genome sequencing and assembly of Tianweitania sediminis.</title>
        <authorList>
            <person name="Chhetri G."/>
        </authorList>
    </citation>
    <scope>NUCLEOTIDE SEQUENCE</scope>
    <source>
        <strain evidence="6">Z8</strain>
    </source>
</reference>
<evidence type="ECO:0000256" key="1">
    <source>
        <dbReference type="ARBA" id="ARBA00022617"/>
    </source>
</evidence>
<keyword evidence="2 4" id="KW-0479">Metal-binding</keyword>
<evidence type="ECO:0000259" key="5">
    <source>
        <dbReference type="PROSITE" id="PS51007"/>
    </source>
</evidence>
<dbReference type="SUPFAM" id="SSF46626">
    <property type="entry name" value="Cytochrome c"/>
    <property type="match status" value="1"/>
</dbReference>
<keyword evidence="1 4" id="KW-0349">Heme</keyword>
<dbReference type="AlphaFoldDB" id="A0A8J7R2U8"/>
<dbReference type="PROSITE" id="PS51007">
    <property type="entry name" value="CYTC"/>
    <property type="match status" value="1"/>
</dbReference>
<name>A0A8J7R2U8_9HYPH</name>
<evidence type="ECO:0000313" key="6">
    <source>
        <dbReference type="EMBL" id="MBP0439873.1"/>
    </source>
</evidence>
<feature type="domain" description="Cytochrome c" evidence="5">
    <location>
        <begin position="18"/>
        <end position="99"/>
    </location>
</feature>
<dbReference type="Proteomes" id="UP000666240">
    <property type="component" value="Unassembled WGS sequence"/>
</dbReference>
<dbReference type="InterPro" id="IPR009056">
    <property type="entry name" value="Cyt_c-like_dom"/>
</dbReference>
<dbReference type="EMBL" id="JAGIYY010000004">
    <property type="protein sequence ID" value="MBP0439873.1"/>
    <property type="molecule type" value="Genomic_DNA"/>
</dbReference>
<accession>A0A8J7R2U8</accession>
<dbReference type="GO" id="GO:0046872">
    <property type="term" value="F:metal ion binding"/>
    <property type="evidence" value="ECO:0007669"/>
    <property type="project" value="UniProtKB-KW"/>
</dbReference>
<keyword evidence="7" id="KW-1185">Reference proteome</keyword>
<evidence type="ECO:0000256" key="4">
    <source>
        <dbReference type="PROSITE-ProRule" id="PRU00433"/>
    </source>
</evidence>
<sequence>MFLLCSFASDVSIAEGTSAEQRGREIALANCSRCHSVEAVGASTLPEAPPFRLLNRRYPVEQLGESLAEGIGTGHPEMPEFRFEPAQISDFLAYLRSLASRRP</sequence>
<dbReference type="Pfam" id="PF00034">
    <property type="entry name" value="Cytochrom_C"/>
    <property type="match status" value="1"/>
</dbReference>
<evidence type="ECO:0000256" key="3">
    <source>
        <dbReference type="ARBA" id="ARBA00023004"/>
    </source>
</evidence>
<keyword evidence="3 4" id="KW-0408">Iron</keyword>
<dbReference type="GO" id="GO:0009055">
    <property type="term" value="F:electron transfer activity"/>
    <property type="evidence" value="ECO:0007669"/>
    <property type="project" value="InterPro"/>
</dbReference>
<evidence type="ECO:0000313" key="7">
    <source>
        <dbReference type="Proteomes" id="UP000666240"/>
    </source>
</evidence>
<dbReference type="InterPro" id="IPR036909">
    <property type="entry name" value="Cyt_c-like_dom_sf"/>
</dbReference>
<protein>
    <submittedName>
        <fullName evidence="6">Cytochrome c</fullName>
    </submittedName>
</protein>